<keyword evidence="3" id="KW-1185">Reference proteome</keyword>
<proteinExistence type="predicted"/>
<dbReference type="AlphaFoldDB" id="A0A285UF51"/>
<keyword evidence="1" id="KW-0233">DNA recombination</keyword>
<dbReference type="GO" id="GO:0006310">
    <property type="term" value="P:DNA recombination"/>
    <property type="evidence" value="ECO:0007669"/>
    <property type="project" value="UniProtKB-KW"/>
</dbReference>
<dbReference type="GO" id="GO:0003677">
    <property type="term" value="F:DNA binding"/>
    <property type="evidence" value="ECO:0007669"/>
    <property type="project" value="InterPro"/>
</dbReference>
<accession>A0A285UF51</accession>
<name>A0A285UF51_9HYPH</name>
<evidence type="ECO:0008006" key="4">
    <source>
        <dbReference type="Google" id="ProtNLM"/>
    </source>
</evidence>
<organism evidence="2 3">
    <name type="scientific">Rhizobium subbaraonis</name>
    <dbReference type="NCBI Taxonomy" id="908946"/>
    <lineage>
        <taxon>Bacteria</taxon>
        <taxon>Pseudomonadati</taxon>
        <taxon>Pseudomonadota</taxon>
        <taxon>Alphaproteobacteria</taxon>
        <taxon>Hyphomicrobiales</taxon>
        <taxon>Rhizobiaceae</taxon>
        <taxon>Rhizobium/Agrobacterium group</taxon>
        <taxon>Rhizobium</taxon>
    </lineage>
</organism>
<dbReference type="SUPFAM" id="SSF56349">
    <property type="entry name" value="DNA breaking-rejoining enzymes"/>
    <property type="match status" value="1"/>
</dbReference>
<reference evidence="2 3" key="1">
    <citation type="submission" date="2017-08" db="EMBL/GenBank/DDBJ databases">
        <authorList>
            <person name="de Groot N.N."/>
        </authorList>
    </citation>
    <scope>NUCLEOTIDE SEQUENCE [LARGE SCALE GENOMIC DNA]</scope>
    <source>
        <strain evidence="2 3">JC85</strain>
    </source>
</reference>
<gene>
    <name evidence="2" type="ORF">SAMN05892877_106336</name>
</gene>
<evidence type="ECO:0000313" key="2">
    <source>
        <dbReference type="EMBL" id="SOC40018.1"/>
    </source>
</evidence>
<evidence type="ECO:0000313" key="3">
    <source>
        <dbReference type="Proteomes" id="UP000219167"/>
    </source>
</evidence>
<sequence>MGLIQVRKMSRLEYDSAVAELVLPDNVVATKPDANAKKWNRGAARSAADHVWWISDRNPHVIEKTKLVVRFDSPVAPGLVSLSDNDFLSEALTKRVYTIYGLEFGIRDEAMGCHTIAKHCDKLDWVFRWMWSESLNGLGAIRDTHFNSFTDRLADGVAALVPISDRMRQHIEDTTRSGESLLWLSGKGKDTKIDWPFLARELGVTMRSLDDPTFRLNLVDEIASTFSGERQDLAFAFAHTRTRKVPTSVSTYENWLGVWDDLHRMSERGLIPHDPLVFNPFAASTVKQAAAAMGRKRKPTPTLPPEFLLALMDRSVVWVFDYSAWIMKAIEATKAIDELPVKSRPKARSELAEKLNRDRPDGAPLVWPSWKGNIRYSAHFILSDLIQFLLLSCAILISSFGARRLNETLSIKKGCISEPRRGVFELSIYIEKTLQAVDSIPVPAMIAGVVDVLEELTKSSRTFTGNDWLFEVIRKDGLGDSYQRSSNLTKTFKRFTAHHGLAAPEGLDDWQLASHQLRRGFAICFYYGFELADLDSLSWFMRHFDPEMTRIYVKNILPGQIARLEREMSLKRSQMRASLTDEDRKWFNEQEKLLRDLRDRGQIWETERQGAIAYRLMSLFNVSDSAVGHGSVRLHQDLQELVARASARVRVGGRSNSPADFEGALVSEFMRFAAAHYLEPVPGGHSLCHFGPEDGDMNDAVCLQLRALFENTQFGTGMAAALEGPDFRFSGLHPCLGCRYCVKMQRNVLKSSQSIGDIATARAEAPTRALRESAQMILDDLITLTSAANDPERRSTNS</sequence>
<dbReference type="GO" id="GO:0015074">
    <property type="term" value="P:DNA integration"/>
    <property type="evidence" value="ECO:0007669"/>
    <property type="project" value="InterPro"/>
</dbReference>
<dbReference type="InterPro" id="IPR013762">
    <property type="entry name" value="Integrase-like_cat_sf"/>
</dbReference>
<evidence type="ECO:0000256" key="1">
    <source>
        <dbReference type="ARBA" id="ARBA00023172"/>
    </source>
</evidence>
<dbReference type="Gene3D" id="1.10.443.10">
    <property type="entry name" value="Intergrase catalytic core"/>
    <property type="match status" value="1"/>
</dbReference>
<dbReference type="EMBL" id="OBQD01000006">
    <property type="protein sequence ID" value="SOC40018.1"/>
    <property type="molecule type" value="Genomic_DNA"/>
</dbReference>
<dbReference type="Proteomes" id="UP000219167">
    <property type="component" value="Unassembled WGS sequence"/>
</dbReference>
<dbReference type="InterPro" id="IPR011010">
    <property type="entry name" value="DNA_brk_join_enz"/>
</dbReference>
<protein>
    <recommendedName>
        <fullName evidence="4">Phage integrase family protein</fullName>
    </recommendedName>
</protein>